<reference evidence="6" key="1">
    <citation type="submission" date="2020-04" db="EMBL/GenBank/DDBJ databases">
        <authorList>
            <person name="Alioto T."/>
            <person name="Alioto T."/>
            <person name="Gomez Garrido J."/>
        </authorList>
    </citation>
    <scope>NUCLEOTIDE SEQUENCE</scope>
    <source>
        <strain evidence="6">A484AB</strain>
    </source>
</reference>
<dbReference type="GO" id="GO:0032991">
    <property type="term" value="C:protein-containing complex"/>
    <property type="evidence" value="ECO:0007669"/>
    <property type="project" value="TreeGrafter"/>
</dbReference>
<dbReference type="InterPro" id="IPR003609">
    <property type="entry name" value="Pan_app"/>
</dbReference>
<gene>
    <name evidence="6" type="ORF">PACLA_8A085598</name>
</gene>
<keyword evidence="7" id="KW-1185">Reference proteome</keyword>
<evidence type="ECO:0000256" key="2">
    <source>
        <dbReference type="ARBA" id="ARBA00022729"/>
    </source>
</evidence>
<dbReference type="FunFam" id="2.10.25.10:FF:000118">
    <property type="entry name" value="protein delta homolog 2"/>
    <property type="match status" value="1"/>
</dbReference>
<organism evidence="6 7">
    <name type="scientific">Paramuricea clavata</name>
    <name type="common">Red gorgonian</name>
    <name type="synonym">Violescent sea-whip</name>
    <dbReference type="NCBI Taxonomy" id="317549"/>
    <lineage>
        <taxon>Eukaryota</taxon>
        <taxon>Metazoa</taxon>
        <taxon>Cnidaria</taxon>
        <taxon>Anthozoa</taxon>
        <taxon>Octocorallia</taxon>
        <taxon>Malacalcyonacea</taxon>
        <taxon>Plexauridae</taxon>
        <taxon>Paramuricea</taxon>
    </lineage>
</organism>
<evidence type="ECO:0000313" key="7">
    <source>
        <dbReference type="Proteomes" id="UP001152795"/>
    </source>
</evidence>
<dbReference type="PANTHER" id="PTHR24049">
    <property type="entry name" value="CRUMBS FAMILY MEMBER"/>
    <property type="match status" value="1"/>
</dbReference>
<dbReference type="SMART" id="SM00181">
    <property type="entry name" value="EGF"/>
    <property type="match status" value="4"/>
</dbReference>
<name>A0A6S7I041_PARCT</name>
<evidence type="ECO:0000256" key="3">
    <source>
        <dbReference type="ARBA" id="ARBA00022737"/>
    </source>
</evidence>
<dbReference type="GO" id="GO:0045197">
    <property type="term" value="P:establishment or maintenance of epithelial cell apical/basal polarity"/>
    <property type="evidence" value="ECO:0007669"/>
    <property type="project" value="TreeGrafter"/>
</dbReference>
<feature type="disulfide bond" evidence="5">
    <location>
        <begin position="236"/>
        <end position="253"/>
    </location>
</feature>
<dbReference type="Gene3D" id="2.10.25.10">
    <property type="entry name" value="Laminin"/>
    <property type="match status" value="4"/>
</dbReference>
<evidence type="ECO:0000313" key="6">
    <source>
        <dbReference type="EMBL" id="CAB4000281.1"/>
    </source>
</evidence>
<protein>
    <submittedName>
        <fullName evidence="6">Delta D isoform X4</fullName>
    </submittedName>
</protein>
<accession>A0A6S7I041</accession>
<keyword evidence="2" id="KW-0732">Signal</keyword>
<dbReference type="PROSITE" id="PS01186">
    <property type="entry name" value="EGF_2"/>
    <property type="match status" value="1"/>
</dbReference>
<dbReference type="OrthoDB" id="283575at2759"/>
<feature type="disulfide bond" evidence="5">
    <location>
        <begin position="216"/>
        <end position="225"/>
    </location>
</feature>
<dbReference type="PROSITE" id="PS50026">
    <property type="entry name" value="EGF_3"/>
    <property type="match status" value="4"/>
</dbReference>
<dbReference type="Proteomes" id="UP001152795">
    <property type="component" value="Unassembled WGS sequence"/>
</dbReference>
<keyword evidence="4 5" id="KW-1015">Disulfide bond</keyword>
<feature type="disulfide bond" evidence="5">
    <location>
        <begin position="197"/>
        <end position="214"/>
    </location>
</feature>
<dbReference type="EMBL" id="CACRXK020003796">
    <property type="protein sequence ID" value="CAB4000281.1"/>
    <property type="molecule type" value="Genomic_DNA"/>
</dbReference>
<feature type="disulfide bond" evidence="5">
    <location>
        <begin position="255"/>
        <end position="264"/>
    </location>
</feature>
<dbReference type="AlphaFoldDB" id="A0A6S7I041"/>
<feature type="disulfide bond" evidence="5">
    <location>
        <begin position="177"/>
        <end position="186"/>
    </location>
</feature>
<dbReference type="InterPro" id="IPR051022">
    <property type="entry name" value="Notch_Cell-Fate_Det"/>
</dbReference>
<comment type="caution">
    <text evidence="5">Lacks conserved residue(s) required for the propagation of feature annotation.</text>
</comment>
<proteinExistence type="predicted"/>
<dbReference type="GO" id="GO:0005886">
    <property type="term" value="C:plasma membrane"/>
    <property type="evidence" value="ECO:0007669"/>
    <property type="project" value="TreeGrafter"/>
</dbReference>
<keyword evidence="3" id="KW-0677">Repeat</keyword>
<dbReference type="PROSITE" id="PS50948">
    <property type="entry name" value="PAN"/>
    <property type="match status" value="1"/>
</dbReference>
<evidence type="ECO:0000256" key="1">
    <source>
        <dbReference type="ARBA" id="ARBA00022536"/>
    </source>
</evidence>
<dbReference type="InterPro" id="IPR000742">
    <property type="entry name" value="EGF"/>
</dbReference>
<evidence type="ECO:0000256" key="4">
    <source>
        <dbReference type="ARBA" id="ARBA00023157"/>
    </source>
</evidence>
<keyword evidence="1 5" id="KW-0245">EGF-like domain</keyword>
<feature type="disulfide bond" evidence="5">
    <location>
        <begin position="158"/>
        <end position="175"/>
    </location>
</feature>
<evidence type="ECO:0000256" key="5">
    <source>
        <dbReference type="PROSITE-ProRule" id="PRU00076"/>
    </source>
</evidence>
<feature type="disulfide bond" evidence="5">
    <location>
        <begin position="117"/>
        <end position="134"/>
    </location>
</feature>
<comment type="caution">
    <text evidence="6">The sequence shown here is derived from an EMBL/GenBank/DDBJ whole genome shotgun (WGS) entry which is preliminary data.</text>
</comment>
<dbReference type="PANTHER" id="PTHR24049:SF22">
    <property type="entry name" value="DROSOPHILA CRUMBS HOMOLOG"/>
    <property type="match status" value="1"/>
</dbReference>
<dbReference type="PROSITE" id="PS00022">
    <property type="entry name" value="EGF_1"/>
    <property type="match status" value="3"/>
</dbReference>
<sequence>MKPRMRVEFLIVFAVCRYFPISMSIELDCHREQKFVKAEQDGLPAVNAIQVMTTSNVEFCTIKCLDNSGCKSIVYLLSNSDDNCLLSDEINGAQSSNASVTYIKTSQVTSVCQTNICEHGSTCTDVCTPPYYHCTCLPLYFEGERCEQNSKCEKMSPCQNSGTCSPSQVNPFYTCSCPTYFTGTNCEINTRCYNSPCYNGGHCYTKSAYPYFDCSCPGPFSGSTCAINTRCNANPCQHGGTCYTQNHHPYFICACPTGRWGDVCEKNLLAW</sequence>
<dbReference type="SUPFAM" id="SSF57196">
    <property type="entry name" value="EGF/Laminin"/>
    <property type="match status" value="3"/>
</dbReference>
<dbReference type="GO" id="GO:0007157">
    <property type="term" value="P:heterophilic cell-cell adhesion via plasma membrane cell adhesion molecules"/>
    <property type="evidence" value="ECO:0007669"/>
    <property type="project" value="TreeGrafter"/>
</dbReference>